<feature type="compositionally biased region" description="Low complexity" evidence="8">
    <location>
        <begin position="376"/>
        <end position="397"/>
    </location>
</feature>
<feature type="region of interest" description="Disordered" evidence="8">
    <location>
        <begin position="267"/>
        <end position="423"/>
    </location>
</feature>
<evidence type="ECO:0000256" key="3">
    <source>
        <dbReference type="ARBA" id="ARBA00022679"/>
    </source>
</evidence>
<evidence type="ECO:0000313" key="12">
    <source>
        <dbReference type="Proteomes" id="UP001198565"/>
    </source>
</evidence>
<evidence type="ECO:0000256" key="7">
    <source>
        <dbReference type="PROSITE-ProRule" id="PRU10141"/>
    </source>
</evidence>
<dbReference type="SMART" id="SM00220">
    <property type="entry name" value="S_TKc"/>
    <property type="match status" value="1"/>
</dbReference>
<gene>
    <name evidence="11" type="ORF">K7472_03270</name>
</gene>
<evidence type="ECO:0000256" key="6">
    <source>
        <dbReference type="ARBA" id="ARBA00022840"/>
    </source>
</evidence>
<dbReference type="InterPro" id="IPR008271">
    <property type="entry name" value="Ser/Thr_kinase_AS"/>
</dbReference>
<evidence type="ECO:0000256" key="1">
    <source>
        <dbReference type="ARBA" id="ARBA00012513"/>
    </source>
</evidence>
<feature type="domain" description="Protein kinase" evidence="10">
    <location>
        <begin position="1"/>
        <end position="260"/>
    </location>
</feature>
<keyword evidence="5 11" id="KW-0418">Kinase</keyword>
<dbReference type="Proteomes" id="UP001198565">
    <property type="component" value="Unassembled WGS sequence"/>
</dbReference>
<keyword evidence="9" id="KW-0812">Transmembrane</keyword>
<dbReference type="Gene3D" id="1.10.510.10">
    <property type="entry name" value="Transferase(Phosphotransferase) domain 1"/>
    <property type="match status" value="1"/>
</dbReference>
<evidence type="ECO:0000256" key="8">
    <source>
        <dbReference type="SAM" id="MobiDB-lite"/>
    </source>
</evidence>
<feature type="binding site" evidence="7">
    <location>
        <position position="26"/>
    </location>
    <ligand>
        <name>ATP</name>
        <dbReference type="ChEBI" id="CHEBI:30616"/>
    </ligand>
</feature>
<proteinExistence type="predicted"/>
<keyword evidence="3" id="KW-0808">Transferase</keyword>
<evidence type="ECO:0000256" key="2">
    <source>
        <dbReference type="ARBA" id="ARBA00022527"/>
    </source>
</evidence>
<dbReference type="PANTHER" id="PTHR43289">
    <property type="entry name" value="MITOGEN-ACTIVATED PROTEIN KINASE KINASE KINASE 20-RELATED"/>
    <property type="match status" value="1"/>
</dbReference>
<keyword evidence="2 11" id="KW-0723">Serine/threonine-protein kinase</keyword>
<reference evidence="11 12" key="1">
    <citation type="submission" date="2021-08" db="EMBL/GenBank/DDBJ databases">
        <title>Streptomyces sp. PTM05 isolated from lichen.</title>
        <authorList>
            <person name="Somphong A."/>
            <person name="Phongsopitanun W."/>
            <person name="Tanasupawat S."/>
        </authorList>
    </citation>
    <scope>NUCLEOTIDE SEQUENCE [LARGE SCALE GENOMIC DNA]</scope>
    <source>
        <strain evidence="11 12">Ptm05</strain>
    </source>
</reference>
<feature type="transmembrane region" description="Helical" evidence="9">
    <location>
        <begin position="428"/>
        <end position="450"/>
    </location>
</feature>
<dbReference type="InterPro" id="IPR017441">
    <property type="entry name" value="Protein_kinase_ATP_BS"/>
</dbReference>
<dbReference type="Gene3D" id="3.30.200.20">
    <property type="entry name" value="Phosphorylase Kinase, domain 1"/>
    <property type="match status" value="1"/>
</dbReference>
<feature type="compositionally biased region" description="Low complexity" evidence="8">
    <location>
        <begin position="292"/>
        <end position="334"/>
    </location>
</feature>
<evidence type="ECO:0000256" key="9">
    <source>
        <dbReference type="SAM" id="Phobius"/>
    </source>
</evidence>
<dbReference type="PROSITE" id="PS00107">
    <property type="entry name" value="PROTEIN_KINASE_ATP"/>
    <property type="match status" value="1"/>
</dbReference>
<dbReference type="PANTHER" id="PTHR43289:SF6">
    <property type="entry name" value="SERINE_THREONINE-PROTEIN KINASE NEKL-3"/>
    <property type="match status" value="1"/>
</dbReference>
<dbReference type="PROSITE" id="PS00108">
    <property type="entry name" value="PROTEIN_KINASE_ST"/>
    <property type="match status" value="1"/>
</dbReference>
<dbReference type="PROSITE" id="PS50011">
    <property type="entry name" value="PROTEIN_KINASE_DOM"/>
    <property type="match status" value="1"/>
</dbReference>
<keyword evidence="9" id="KW-0472">Membrane</keyword>
<evidence type="ECO:0000256" key="4">
    <source>
        <dbReference type="ARBA" id="ARBA00022741"/>
    </source>
</evidence>
<organism evidence="11 12">
    <name type="scientific">Streptantibioticus parmotrematis</name>
    <dbReference type="NCBI Taxonomy" id="2873249"/>
    <lineage>
        <taxon>Bacteria</taxon>
        <taxon>Bacillati</taxon>
        <taxon>Actinomycetota</taxon>
        <taxon>Actinomycetes</taxon>
        <taxon>Kitasatosporales</taxon>
        <taxon>Streptomycetaceae</taxon>
        <taxon>Streptantibioticus</taxon>
    </lineage>
</organism>
<evidence type="ECO:0000259" key="10">
    <source>
        <dbReference type="PROSITE" id="PS50011"/>
    </source>
</evidence>
<dbReference type="EMBL" id="JAINVZ010000002">
    <property type="protein sequence ID" value="MBY8883861.1"/>
    <property type="molecule type" value="Genomic_DNA"/>
</dbReference>
<dbReference type="InterPro" id="IPR011009">
    <property type="entry name" value="Kinase-like_dom_sf"/>
</dbReference>
<keyword evidence="6 7" id="KW-0067">ATP-binding</keyword>
<dbReference type="Pfam" id="PF00069">
    <property type="entry name" value="Pkinase"/>
    <property type="match status" value="1"/>
</dbReference>
<comment type="caution">
    <text evidence="11">The sequence shown here is derived from an EMBL/GenBank/DDBJ whole genome shotgun (WGS) entry which is preliminary data.</text>
</comment>
<evidence type="ECO:0000256" key="5">
    <source>
        <dbReference type="ARBA" id="ARBA00022777"/>
    </source>
</evidence>
<name>A0ABS7QM62_9ACTN</name>
<accession>A0ABS7QM62</accession>
<dbReference type="InterPro" id="IPR000719">
    <property type="entry name" value="Prot_kinase_dom"/>
</dbReference>
<protein>
    <recommendedName>
        <fullName evidence="1">non-specific serine/threonine protein kinase</fullName>
        <ecNumber evidence="1">2.7.11.1</ecNumber>
    </recommendedName>
</protein>
<keyword evidence="9" id="KW-1133">Transmembrane helix</keyword>
<evidence type="ECO:0000313" key="11">
    <source>
        <dbReference type="EMBL" id="MBY8883861.1"/>
    </source>
</evidence>
<dbReference type="SUPFAM" id="SSF56112">
    <property type="entry name" value="Protein kinase-like (PK-like)"/>
    <property type="match status" value="1"/>
</dbReference>
<feature type="region of interest" description="Disordered" evidence="8">
    <location>
        <begin position="453"/>
        <end position="483"/>
    </location>
</feature>
<dbReference type="CDD" id="cd14014">
    <property type="entry name" value="STKc_PknB_like"/>
    <property type="match status" value="1"/>
</dbReference>
<feature type="compositionally biased region" description="Low complexity" evidence="8">
    <location>
        <begin position="343"/>
        <end position="366"/>
    </location>
</feature>
<sequence length="631" mass="65720">MIGRGGMGTVWRAEDELLARQVAVKKLRVPPQLHDDERETLYERTRREARSAARITHPNVVVVHDVVEDEGLPCIVMEYVQSRTLGDVLKNDGPITPREAARIGRGMVAALRAAHRAGVLHRDVKPANVLLGLDEPEEDDSWPGGRIVLTDFGIASATGTSTLTRTGELIGSFDYLAPERITGGSPGPASDLWALGATLYQAVEGVAPFHRDTPIETAYAIAAEAVPPSRNAGPLAPVISSLLEKDPERRMSAAQVERLLVSSVKTVLTNGTPPRGVPAAGAQGPRTTPSWATGEATAEAARAAAAGEAATDATGTTGTTGATASTGALGAAEGPTEVVPRQAGAPGEPAYAPGADAYTGRDVVVPEPRPVPDQETTAPTARSAGPATATTTGLAAVGTGGGDDTTAGTGAAGQGGSRRRARRRGPRVLLWTVAALVLVAGLGTGGLLLARHRGDDHAGGSPGGGSPAPSTPAPTPKPTAPAGYHFVNDKAMFSVAVPNGWVRDAQSNGTEIDYAKHQGDTAFLRISIENFAGPSPLQHWQDLQKTLQAHHNGYSLLRMNATSTTVNGVQEPAAIWEFTWNGPSQLEHAIDLGFGQEGGTEYAVYVQAPDADWANWLPVFETAIKTFRPTS</sequence>
<feature type="compositionally biased region" description="Pro residues" evidence="8">
    <location>
        <begin position="469"/>
        <end position="479"/>
    </location>
</feature>
<keyword evidence="4 7" id="KW-0547">Nucleotide-binding</keyword>
<dbReference type="GO" id="GO:0004674">
    <property type="term" value="F:protein serine/threonine kinase activity"/>
    <property type="evidence" value="ECO:0007669"/>
    <property type="project" value="UniProtKB-KW"/>
</dbReference>
<keyword evidence="12" id="KW-1185">Reference proteome</keyword>
<dbReference type="EC" id="2.7.11.1" evidence="1"/>